<evidence type="ECO:0000256" key="1">
    <source>
        <dbReference type="ARBA" id="ARBA00023054"/>
    </source>
</evidence>
<evidence type="ECO:0000313" key="6">
    <source>
        <dbReference type="RefSeq" id="XP_031442205.1"/>
    </source>
</evidence>
<evidence type="ECO:0000313" key="7">
    <source>
        <dbReference type="RefSeq" id="XP_031442210.1"/>
    </source>
</evidence>
<dbReference type="GeneID" id="105905891"/>
<proteinExistence type="predicted"/>
<protein>
    <submittedName>
        <fullName evidence="5 6">Protein ITPRID2 isoform X1</fullName>
    </submittedName>
</protein>
<feature type="compositionally biased region" description="Low complexity" evidence="2">
    <location>
        <begin position="975"/>
        <end position="997"/>
    </location>
</feature>
<name>A0A6P8GSP8_CLUHA</name>
<dbReference type="PANTHER" id="PTHR17469">
    <property type="entry name" value="SPERM SPECIFIC ANTIGEN 2-RELATED"/>
    <property type="match status" value="1"/>
</dbReference>
<feature type="region of interest" description="Disordered" evidence="2">
    <location>
        <begin position="963"/>
        <end position="1033"/>
    </location>
</feature>
<keyword evidence="1" id="KW-0175">Coiled coil</keyword>
<dbReference type="SMART" id="SM01257">
    <property type="entry name" value="KRAP_IP3R_bind"/>
    <property type="match status" value="1"/>
</dbReference>
<feature type="region of interest" description="Disordered" evidence="2">
    <location>
        <begin position="305"/>
        <end position="385"/>
    </location>
</feature>
<feature type="region of interest" description="Disordered" evidence="2">
    <location>
        <begin position="614"/>
        <end position="702"/>
    </location>
</feature>
<feature type="region of interest" description="Disordered" evidence="2">
    <location>
        <begin position="1328"/>
        <end position="1350"/>
    </location>
</feature>
<feature type="domain" description="ITPR-interacting" evidence="3">
    <location>
        <begin position="137"/>
        <end position="302"/>
    </location>
</feature>
<feature type="region of interest" description="Disordered" evidence="2">
    <location>
        <begin position="464"/>
        <end position="540"/>
    </location>
</feature>
<feature type="region of interest" description="Disordered" evidence="2">
    <location>
        <begin position="1"/>
        <end position="72"/>
    </location>
</feature>
<feature type="compositionally biased region" description="Low complexity" evidence="2">
    <location>
        <begin position="1234"/>
        <end position="1255"/>
    </location>
</feature>
<feature type="compositionally biased region" description="Polar residues" evidence="2">
    <location>
        <begin position="143"/>
        <end position="157"/>
    </location>
</feature>
<sequence>MDMEQCEPLSGREHPWKAATMKRRAWAQSRDSWQAPESQDDGAEEPVPAKSMEEKPSAAEEPGRLPNKIASWLQDCRTPLGASLDEQSGTPTKGVSKNGCSFEDDLSLGAEANHLQPNGTKAEVPCYGVPAEEKRTQFKQKGRSMNSTGSGKSNTTVSSGLSSLSVSELLDLYEEDPEEILYNLGFGREEPNMSSKVPSRFFNGSSSARGIDIKVYLSAQLQRMELENPNYALTSRFRQIEVLTTVANAFSSLYSQVSGLPVQKIGNTVEPEAEAKEPPPLNRTNSTLNAVKMLKRSLTRHSLLTSSAEGSEGVAAVTNSDPSSPGLGGTAAEEHTSPTEVKPPKAYRKKDSPSLATVAEEALHGSTESSSNGEAPDPAVATSPHVGSVDGGLVLGVETPVLVSISVASEESDGGLAGSEVEELGSKRDLQRTITSTPDKEPSNLLPNPLLDHLRTSPQARESFEMDELQEDEPGTRSTSRAGSELLRTASQQSDSSGFAEDPSTDCSANYLKVQDSSDSCDSETTVTSHAGDPTTPLAADTAPLELDAQAVLETHSEVEEEGEEVPEYNVHQISSLTDTKVLQPVSSADQPGLTTANQSTTEALPQAEAGVSLELSSSMEAPSTKELGSPAEPGSTAEQEVTADRVCESALGSTNDSDSGPEAHSTPGQPASSPSDPPEASTAASDSAGEVMGASERGASDQVHLALHRAQERSSSVCEDSAGRAPTRAQELRKARLGRNPMLRSSSLPCSMLTPSRVVSSLRIQLGHGSIRQHTPTSFAYHYTPDPEGALEEGHNEEDEEEVEDEEGQPSCRTTLIINSPAGDRSSGSAAKDGPFSRIPPYPLTPPRHLALSNTSLYSAPHDWPHRPLSEAGGWSSVPNLTLNQPHPHSPTHHHALPHHQLLQFHSPYPTGPVGSPYNSLHSSVSGAFPQPMGSSFTPSTTPFFTPPQSAFFTPPQSASMLNSAPYGQGHGISPYSSPYHPQYPQQQQPDSRYSSPVPPYSPLVHPHSAPYSLPSSMPTPSRLGQPYNTQYSGPPCFPFPQEPAPLPAPSTTEMQLRRVLHEIRGTVHSLAQGSSPRPEDPLTNAFSPHRSVQTLYEDLQLRKRSLSVFRTQMMDLELALMRQQSQVYQHLSQEERLEAGQLQGLRGAVRQELQDLELQVEDRLLTLNEQLRAAQHPGLYRHPMAMHRGQSLDSLSNSSALEPLSDLLREQLYLQSELGYEGGLSCATTPMSGRSSGTASPSRSSRASGPSSPQRGGLYRATVCLTPAPPPRPGVEASQPLAPEREDGPSVTMEGDEGDGMERCSITGMQGSQAAIKPHLLEERGWEGGAAGGRGGRVGSERGAENPHMQQLIKEIKDSIADEIRQEILSELLAAVSPRRAVVVSREQP</sequence>
<evidence type="ECO:0000313" key="4">
    <source>
        <dbReference type="Proteomes" id="UP000515152"/>
    </source>
</evidence>
<keyword evidence="4" id="KW-1185">Reference proteome</keyword>
<evidence type="ECO:0000259" key="3">
    <source>
        <dbReference type="SMART" id="SM01257"/>
    </source>
</evidence>
<dbReference type="Pfam" id="PF14723">
    <property type="entry name" value="SSFA2_C"/>
    <property type="match status" value="1"/>
</dbReference>
<evidence type="ECO:0000256" key="2">
    <source>
        <dbReference type="SAM" id="MobiDB-lite"/>
    </source>
</evidence>
<dbReference type="Proteomes" id="UP000515152">
    <property type="component" value="Chromosome 2"/>
</dbReference>
<feature type="region of interest" description="Disordered" evidence="2">
    <location>
        <begin position="709"/>
        <end position="728"/>
    </location>
</feature>
<evidence type="ECO:0000313" key="5">
    <source>
        <dbReference type="RefSeq" id="XP_031442199.1"/>
    </source>
</evidence>
<accession>A0A6P8GSP8</accession>
<dbReference type="PANTHER" id="PTHR17469:SF11">
    <property type="entry name" value="PROTEIN ITPRID2"/>
    <property type="match status" value="1"/>
</dbReference>
<feature type="region of interest" description="Disordered" evidence="2">
    <location>
        <begin position="786"/>
        <end position="844"/>
    </location>
</feature>
<feature type="compositionally biased region" description="Polar residues" evidence="2">
    <location>
        <begin position="515"/>
        <end position="529"/>
    </location>
</feature>
<feature type="compositionally biased region" description="Gly residues" evidence="2">
    <location>
        <begin position="1329"/>
        <end position="1340"/>
    </location>
</feature>
<dbReference type="GeneTree" id="ENSGT00940000158532"/>
<dbReference type="RefSeq" id="XP_031442210.1">
    <property type="nucleotide sequence ID" value="XM_031586350.2"/>
</dbReference>
<dbReference type="RefSeq" id="XP_031442205.1">
    <property type="nucleotide sequence ID" value="XM_031586345.1"/>
</dbReference>
<dbReference type="InterPro" id="IPR029325">
    <property type="entry name" value="ITPR-bd"/>
</dbReference>
<feature type="compositionally biased region" description="Basic and acidic residues" evidence="2">
    <location>
        <begin position="51"/>
        <end position="63"/>
    </location>
</feature>
<feature type="region of interest" description="Disordered" evidence="2">
    <location>
        <begin position="135"/>
        <end position="159"/>
    </location>
</feature>
<reference evidence="5 6" key="1">
    <citation type="submission" date="2025-04" db="UniProtKB">
        <authorList>
            <consortium name="RefSeq"/>
        </authorList>
    </citation>
    <scope>IDENTIFICATION</scope>
</reference>
<dbReference type="GO" id="GO:0005102">
    <property type="term" value="F:signaling receptor binding"/>
    <property type="evidence" value="ECO:0007669"/>
    <property type="project" value="InterPro"/>
</dbReference>
<dbReference type="InterPro" id="IPR043444">
    <property type="entry name" value="TESPA1-like"/>
</dbReference>
<organism evidence="4 5">
    <name type="scientific">Clupea harengus</name>
    <name type="common">Atlantic herring</name>
    <dbReference type="NCBI Taxonomy" id="7950"/>
    <lineage>
        <taxon>Eukaryota</taxon>
        <taxon>Metazoa</taxon>
        <taxon>Chordata</taxon>
        <taxon>Craniata</taxon>
        <taxon>Vertebrata</taxon>
        <taxon>Euteleostomi</taxon>
        <taxon>Actinopterygii</taxon>
        <taxon>Neopterygii</taxon>
        <taxon>Teleostei</taxon>
        <taxon>Clupei</taxon>
        <taxon>Clupeiformes</taxon>
        <taxon>Clupeoidei</taxon>
        <taxon>Clupeidae</taxon>
        <taxon>Clupea</taxon>
    </lineage>
</organism>
<gene>
    <name evidence="5 6 7" type="primary">itprid2</name>
</gene>
<dbReference type="Pfam" id="PF14722">
    <property type="entry name" value="KRAP_IP3R_bind"/>
    <property type="match status" value="1"/>
</dbReference>
<feature type="compositionally biased region" description="Low complexity" evidence="2">
    <location>
        <begin position="671"/>
        <end position="689"/>
    </location>
</feature>
<dbReference type="OrthoDB" id="1924287at2759"/>
<feature type="region of interest" description="Disordered" evidence="2">
    <location>
        <begin position="409"/>
        <end position="452"/>
    </location>
</feature>
<feature type="region of interest" description="Disordered" evidence="2">
    <location>
        <begin position="1070"/>
        <end position="1089"/>
    </location>
</feature>
<feature type="compositionally biased region" description="Acidic residues" evidence="2">
    <location>
        <begin position="790"/>
        <end position="809"/>
    </location>
</feature>
<dbReference type="InterPro" id="IPR029326">
    <property type="entry name" value="SSFA2_C"/>
</dbReference>
<feature type="region of interest" description="Disordered" evidence="2">
    <location>
        <begin position="1227"/>
        <end position="1298"/>
    </location>
</feature>
<dbReference type="CTD" id="6744"/>
<dbReference type="RefSeq" id="XP_031442199.1">
    <property type="nucleotide sequence ID" value="XM_031586339.2"/>
</dbReference>